<organism evidence="1 2">
    <name type="scientific">Mytilus edulis</name>
    <name type="common">Blue mussel</name>
    <dbReference type="NCBI Taxonomy" id="6550"/>
    <lineage>
        <taxon>Eukaryota</taxon>
        <taxon>Metazoa</taxon>
        <taxon>Spiralia</taxon>
        <taxon>Lophotrochozoa</taxon>
        <taxon>Mollusca</taxon>
        <taxon>Bivalvia</taxon>
        <taxon>Autobranchia</taxon>
        <taxon>Pteriomorphia</taxon>
        <taxon>Mytilida</taxon>
        <taxon>Mytiloidea</taxon>
        <taxon>Mytilidae</taxon>
        <taxon>Mytilinae</taxon>
        <taxon>Mytilus</taxon>
    </lineage>
</organism>
<accession>A0A8S3TSU5</accession>
<dbReference type="PANTHER" id="PTHR46704">
    <property type="entry name" value="CXC DOMAIN-CONTAINING PROTEIN-RELATED"/>
    <property type="match status" value="1"/>
</dbReference>
<proteinExistence type="predicted"/>
<dbReference type="OrthoDB" id="6753017at2759"/>
<dbReference type="EMBL" id="CAJPWZ010002369">
    <property type="protein sequence ID" value="CAG2236901.1"/>
    <property type="molecule type" value="Genomic_DNA"/>
</dbReference>
<name>A0A8S3TSU5_MYTED</name>
<reference evidence="1" key="1">
    <citation type="submission" date="2021-03" db="EMBL/GenBank/DDBJ databases">
        <authorList>
            <person name="Bekaert M."/>
        </authorList>
    </citation>
    <scope>NUCLEOTIDE SEQUENCE</scope>
</reference>
<keyword evidence="2" id="KW-1185">Reference proteome</keyword>
<gene>
    <name evidence="1" type="ORF">MEDL_49381</name>
</gene>
<dbReference type="PANTHER" id="PTHR46704:SF1">
    <property type="entry name" value="TELOMERE LENGTH REGULATION PROTEIN TEL2 HOMOLOG"/>
    <property type="match status" value="1"/>
</dbReference>
<evidence type="ECO:0000313" key="1">
    <source>
        <dbReference type="EMBL" id="CAG2236901.1"/>
    </source>
</evidence>
<protein>
    <recommendedName>
        <fullName evidence="3">Tesmin/TSO1-like CXC domain-containing protein</fullName>
    </recommendedName>
</protein>
<comment type="caution">
    <text evidence="1">The sequence shown here is derived from an EMBL/GenBank/DDBJ whole genome shotgun (WGS) entry which is preliminary data.</text>
</comment>
<dbReference type="Proteomes" id="UP000683360">
    <property type="component" value="Unassembled WGS sequence"/>
</dbReference>
<evidence type="ECO:0008006" key="3">
    <source>
        <dbReference type="Google" id="ProtNLM"/>
    </source>
</evidence>
<dbReference type="Pfam" id="PF25828">
    <property type="entry name" value="CC_Cfap43"/>
    <property type="match status" value="1"/>
</dbReference>
<sequence length="1156" mass="131184">MKRQPGIKTARSVPRTNPSIKEITALAKINIKFYKEQSNSFQKLKYEVFEKREIENKSWKLDLLSKICWPLKFSASWSAIMHKTSGSYPGQSNITFLPMIDLNPSDESCIYTTLHFVCKEAKQNKCTPILTFDQPLYWKAMMIVQNEPTTSSLKSLVLKLGGFHAEMSFVGSIGYLMSGSGLMNIFETVYASTAVSHMLSGKAIARAVRGHFLLDTALTALILSNIYGIPVPKIEVNSEENAEGNLTQTYDTSKVQIHDTCYTEEMSHATDLLDLFLKGDVCLADVNQSNSLDTIKDKIQQFRHSRSKYKTANLWFQYMDMICILRDFIKAERTGNWTLHLESLKAMLPYFTASGHNLYAKSAWIYLNQMECLKDKNAEVAALFEAGYHVIRRTDQYWAGISSDLAIEQALMRSIKTTGGLTRGRGMSESQRALWILSMPDCAEINSAMMSFTGTKFYSSDQHKEDGVSRQKRDTKDTMIFASFLEERNPFIEEEGMRNIETGVSATSDVNADRAKDIGLSILKSMEGKCVSDFTFKRKHQAITLQDKPICVYAEPEIATIDPQLLFQRFIVAADSIYEDKSEIFSYELSSQPSSMFDSSGFMRAASKSTLADAIWNLGDCTTEYTDTVYSYVVDGGSLMHKIPWKSGLTFGEICKRYVDSVKCNGTNSVVVVFDGYVSGPDTKDAMHLKRTKGISGTKVTFTETTPFRSKKETFLANNENKQNFIEMLSKKMHSNGIETKHASADADVLIAKTAVESSISHPTILLGEDTDLLVLLLYYYNFGSKNLIFKPNHDKKTKSKIWDINKTKVVLGQDMCKVLPIVHAISGCDTTSKLYGVGKVATLKKFIDSPTLKELEVIQIHTLPPTTETATYHSLRTYFQVQTWIGGEEIDPCDFGWLIVNGKLMPIKTKRQPAPQRLLSIIRCNCKTNCDTRRCTCRKHGLECNISCGECRGQSCMNSRHGDIDKLGEDKISSMVESKDFRKGIIQLEWEHKKMLMEMEDFQNKMKDIQFMKVTREIQLFLNNVAEYEAKKADEINKLEQTIMTQLKHHEKKLAHQKKILHEHNRTIKAKDTDNTNIDSDLMERNVTVNERKLIDEVNADRRSDAGKDKRYMEIVQRRKLVDLAKAQAQEVAVLRAEVERLRMRTFPALVQVEH</sequence>
<evidence type="ECO:0000313" key="2">
    <source>
        <dbReference type="Proteomes" id="UP000683360"/>
    </source>
</evidence>
<dbReference type="AlphaFoldDB" id="A0A8S3TSU5"/>